<dbReference type="InParanoid" id="A0A0P0Y7N4"/>
<keyword evidence="3" id="KW-1185">Reference proteome</keyword>
<dbReference type="Proteomes" id="UP000059680">
    <property type="component" value="Chromosome 12"/>
</dbReference>
<sequence>MRDEQWWRALTSGYVTQWEAMHPQKVDALFYAHSLSESGSAPPPAVRLTSSCPAVGTTPAEEAATVLKWPKVVCKERRFKIFDLAVGALSGPSHSEVPVLQAVYSSMRGIIRMHNPSVIITVANVDAKIKDAFRMAADSAINHIAFVLLPRNSISKVLWMATLHPTSLPNWNRMRISGNIITQNRAKSLRRLLASLRNTYYVGDEVPISFNMDSRVDAATLNTVNSFDWPHGGKTLRQRIIQGGLIRTQQAGGQQLRPPRWLTPFSLSVCARRLVRKDVGREREEVSVAPSTVVHSTIQGSHAWLAATFPLRAEDGGYGGQSGGQRERLGPPPRRSVGKASTIVKGHRWWCGSAR</sequence>
<proteinExistence type="predicted"/>
<dbReference type="FunCoup" id="A0A0P0Y7N4">
    <property type="interactions" value="182"/>
</dbReference>
<dbReference type="PANTHER" id="PTHR33604">
    <property type="entry name" value="OSJNBA0004B13.7 PROTEIN"/>
    <property type="match status" value="1"/>
</dbReference>
<evidence type="ECO:0000256" key="1">
    <source>
        <dbReference type="SAM" id="MobiDB-lite"/>
    </source>
</evidence>
<dbReference type="AlphaFoldDB" id="A0A0P0Y7N4"/>
<dbReference type="STRING" id="39947.A0A0P0Y7N4"/>
<dbReference type="EMBL" id="AP014968">
    <property type="protein sequence ID" value="BAT16173.1"/>
    <property type="molecule type" value="Genomic_DNA"/>
</dbReference>
<feature type="region of interest" description="Disordered" evidence="1">
    <location>
        <begin position="316"/>
        <end position="339"/>
    </location>
</feature>
<reference evidence="3" key="1">
    <citation type="journal article" date="2005" name="Nature">
        <title>The map-based sequence of the rice genome.</title>
        <authorList>
            <consortium name="International rice genome sequencing project (IRGSP)"/>
            <person name="Matsumoto T."/>
            <person name="Wu J."/>
            <person name="Kanamori H."/>
            <person name="Katayose Y."/>
            <person name="Fujisawa M."/>
            <person name="Namiki N."/>
            <person name="Mizuno H."/>
            <person name="Yamamoto K."/>
            <person name="Antonio B.A."/>
            <person name="Baba T."/>
            <person name="Sakata K."/>
            <person name="Nagamura Y."/>
            <person name="Aoki H."/>
            <person name="Arikawa K."/>
            <person name="Arita K."/>
            <person name="Bito T."/>
            <person name="Chiden Y."/>
            <person name="Fujitsuka N."/>
            <person name="Fukunaka R."/>
            <person name="Hamada M."/>
            <person name="Harada C."/>
            <person name="Hayashi A."/>
            <person name="Hijishita S."/>
            <person name="Honda M."/>
            <person name="Hosokawa S."/>
            <person name="Ichikawa Y."/>
            <person name="Idonuma A."/>
            <person name="Iijima M."/>
            <person name="Ikeda M."/>
            <person name="Ikeno M."/>
            <person name="Ito K."/>
            <person name="Ito S."/>
            <person name="Ito T."/>
            <person name="Ito Y."/>
            <person name="Ito Y."/>
            <person name="Iwabuchi A."/>
            <person name="Kamiya K."/>
            <person name="Karasawa W."/>
            <person name="Kurita K."/>
            <person name="Katagiri S."/>
            <person name="Kikuta A."/>
            <person name="Kobayashi H."/>
            <person name="Kobayashi N."/>
            <person name="Machita K."/>
            <person name="Maehara T."/>
            <person name="Masukawa M."/>
            <person name="Mizubayashi T."/>
            <person name="Mukai Y."/>
            <person name="Nagasaki H."/>
            <person name="Nagata Y."/>
            <person name="Naito S."/>
            <person name="Nakashima M."/>
            <person name="Nakama Y."/>
            <person name="Nakamichi Y."/>
            <person name="Nakamura M."/>
            <person name="Meguro A."/>
            <person name="Negishi M."/>
            <person name="Ohta I."/>
            <person name="Ohta T."/>
            <person name="Okamoto M."/>
            <person name="Ono N."/>
            <person name="Saji S."/>
            <person name="Sakaguchi M."/>
            <person name="Sakai K."/>
            <person name="Shibata M."/>
            <person name="Shimokawa T."/>
            <person name="Song J."/>
            <person name="Takazaki Y."/>
            <person name="Terasawa K."/>
            <person name="Tsugane M."/>
            <person name="Tsuji K."/>
            <person name="Ueda S."/>
            <person name="Waki K."/>
            <person name="Yamagata H."/>
            <person name="Yamamoto M."/>
            <person name="Yamamoto S."/>
            <person name="Yamane H."/>
            <person name="Yoshiki S."/>
            <person name="Yoshihara R."/>
            <person name="Yukawa K."/>
            <person name="Zhong H."/>
            <person name="Yano M."/>
            <person name="Yuan Q."/>
            <person name="Ouyang S."/>
            <person name="Liu J."/>
            <person name="Jones K.M."/>
            <person name="Gansberger K."/>
            <person name="Moffat K."/>
            <person name="Hill J."/>
            <person name="Bera J."/>
            <person name="Fadrosh D."/>
            <person name="Jin S."/>
            <person name="Johri S."/>
            <person name="Kim M."/>
            <person name="Overton L."/>
            <person name="Reardon M."/>
            <person name="Tsitrin T."/>
            <person name="Vuong H."/>
            <person name="Weaver B."/>
            <person name="Ciecko A."/>
            <person name="Tallon L."/>
            <person name="Jackson J."/>
            <person name="Pai G."/>
            <person name="Aken S.V."/>
            <person name="Utterback T."/>
            <person name="Reidmuller S."/>
            <person name="Feldblyum T."/>
            <person name="Hsiao J."/>
            <person name="Zismann V."/>
            <person name="Iobst S."/>
            <person name="de Vazeille A.R."/>
            <person name="Buell C.R."/>
            <person name="Ying K."/>
            <person name="Li Y."/>
            <person name="Lu T."/>
            <person name="Huang Y."/>
            <person name="Zhao Q."/>
            <person name="Feng Q."/>
            <person name="Zhang L."/>
            <person name="Zhu J."/>
            <person name="Weng Q."/>
            <person name="Mu J."/>
            <person name="Lu Y."/>
            <person name="Fan D."/>
            <person name="Liu Y."/>
            <person name="Guan J."/>
            <person name="Zhang Y."/>
            <person name="Yu S."/>
            <person name="Liu X."/>
            <person name="Zhang Y."/>
            <person name="Hong G."/>
            <person name="Han B."/>
            <person name="Choisne N."/>
            <person name="Demange N."/>
            <person name="Orjeda G."/>
            <person name="Samain S."/>
            <person name="Cattolico L."/>
            <person name="Pelletier E."/>
            <person name="Couloux A."/>
            <person name="Segurens B."/>
            <person name="Wincker P."/>
            <person name="D'Hont A."/>
            <person name="Scarpelli C."/>
            <person name="Weissenbach J."/>
            <person name="Salanoubat M."/>
            <person name="Quetier F."/>
            <person name="Yu Y."/>
            <person name="Kim H.R."/>
            <person name="Rambo T."/>
            <person name="Currie J."/>
            <person name="Collura K."/>
            <person name="Luo M."/>
            <person name="Yang T."/>
            <person name="Ammiraju J.S.S."/>
            <person name="Engler F."/>
            <person name="Soderlund C."/>
            <person name="Wing R.A."/>
            <person name="Palmer L.E."/>
            <person name="de la Bastide M."/>
            <person name="Spiegel L."/>
            <person name="Nascimento L."/>
            <person name="Zutavern T."/>
            <person name="O'Shaughnessy A."/>
            <person name="Dike S."/>
            <person name="Dedhia N."/>
            <person name="Preston R."/>
            <person name="Balija V."/>
            <person name="McCombie W.R."/>
            <person name="Chow T."/>
            <person name="Chen H."/>
            <person name="Chung M."/>
            <person name="Chen C."/>
            <person name="Shaw J."/>
            <person name="Wu H."/>
            <person name="Hsiao K."/>
            <person name="Chao Y."/>
            <person name="Chu M."/>
            <person name="Cheng C."/>
            <person name="Hour A."/>
            <person name="Lee P."/>
            <person name="Lin S."/>
            <person name="Lin Y."/>
            <person name="Liou J."/>
            <person name="Liu S."/>
            <person name="Hsing Y."/>
            <person name="Raghuvanshi S."/>
            <person name="Mohanty A."/>
            <person name="Bharti A.K."/>
            <person name="Gaur A."/>
            <person name="Gupta V."/>
            <person name="Kumar D."/>
            <person name="Ravi V."/>
            <person name="Vij S."/>
            <person name="Kapur A."/>
            <person name="Khurana P."/>
            <person name="Khurana P."/>
            <person name="Khurana J.P."/>
            <person name="Tyagi A.K."/>
            <person name="Gaikwad K."/>
            <person name="Singh A."/>
            <person name="Dalal V."/>
            <person name="Srivastava S."/>
            <person name="Dixit A."/>
            <person name="Pal A.K."/>
            <person name="Ghazi I.A."/>
            <person name="Yadav M."/>
            <person name="Pandit A."/>
            <person name="Bhargava A."/>
            <person name="Sureshbabu K."/>
            <person name="Batra K."/>
            <person name="Sharma T.R."/>
            <person name="Mohapatra T."/>
            <person name="Singh N.K."/>
            <person name="Messing J."/>
            <person name="Nelson A.B."/>
            <person name="Fuks G."/>
            <person name="Kavchok S."/>
            <person name="Keizer G."/>
            <person name="Linton E."/>
            <person name="Llaca V."/>
            <person name="Song R."/>
            <person name="Tanyolac B."/>
            <person name="Young S."/>
            <person name="Ho-Il K."/>
            <person name="Hahn J.H."/>
            <person name="Sangsakoo G."/>
            <person name="Vanavichit A."/>
            <person name="de Mattos Luiz.A.T."/>
            <person name="Zimmer P.D."/>
            <person name="Malone G."/>
            <person name="Dellagostin O."/>
            <person name="de Oliveira A.C."/>
            <person name="Bevan M."/>
            <person name="Bancroft I."/>
            <person name="Minx P."/>
            <person name="Cordum H."/>
            <person name="Wilson R."/>
            <person name="Cheng Z."/>
            <person name="Jin W."/>
            <person name="Jiang J."/>
            <person name="Leong S.A."/>
            <person name="Iwama H."/>
            <person name="Gojobori T."/>
            <person name="Itoh T."/>
            <person name="Niimura Y."/>
            <person name="Fujii Y."/>
            <person name="Habara T."/>
            <person name="Sakai H."/>
            <person name="Sato Y."/>
            <person name="Wilson G."/>
            <person name="Kumar K."/>
            <person name="McCouch S."/>
            <person name="Juretic N."/>
            <person name="Hoen D."/>
            <person name="Wright S."/>
            <person name="Bruskiewich R."/>
            <person name="Bureau T."/>
            <person name="Miyao A."/>
            <person name="Hirochika H."/>
            <person name="Nishikawa T."/>
            <person name="Kadowaki K."/>
            <person name="Sugiura M."/>
            <person name="Burr B."/>
            <person name="Sasaki T."/>
        </authorList>
    </citation>
    <scope>NUCLEOTIDE SEQUENCE [LARGE SCALE GENOMIC DNA]</scope>
    <source>
        <strain evidence="3">cv. Nipponbare</strain>
    </source>
</reference>
<reference evidence="2 3" key="3">
    <citation type="journal article" date="2013" name="Rice">
        <title>Improvement of the Oryza sativa Nipponbare reference genome using next generation sequence and optical map data.</title>
        <authorList>
            <person name="Kawahara Y."/>
            <person name="de la Bastide M."/>
            <person name="Hamilton J.P."/>
            <person name="Kanamori H."/>
            <person name="McCombie W.R."/>
            <person name="Ouyang S."/>
            <person name="Schwartz D.C."/>
            <person name="Tanaka T."/>
            <person name="Wu J."/>
            <person name="Zhou S."/>
            <person name="Childs K.L."/>
            <person name="Davidson R.M."/>
            <person name="Lin H."/>
            <person name="Quesada-Ocampo L."/>
            <person name="Vaillancourt B."/>
            <person name="Sakai H."/>
            <person name="Lee S.S."/>
            <person name="Kim J."/>
            <person name="Numa H."/>
            <person name="Itoh T."/>
            <person name="Buell C.R."/>
            <person name="Matsumoto T."/>
        </authorList>
    </citation>
    <scope>NUCLEOTIDE SEQUENCE [LARGE SCALE GENOMIC DNA]</scope>
    <source>
        <strain evidence="3">cv. Nipponbare</strain>
    </source>
</reference>
<accession>A0A0P0Y7N4</accession>
<protein>
    <submittedName>
        <fullName evidence="2">Os12g0183900 protein</fullName>
    </submittedName>
</protein>
<name>A0A0P0Y7N4_ORYSJ</name>
<organism evidence="2 3">
    <name type="scientific">Oryza sativa subsp. japonica</name>
    <name type="common">Rice</name>
    <dbReference type="NCBI Taxonomy" id="39947"/>
    <lineage>
        <taxon>Eukaryota</taxon>
        <taxon>Viridiplantae</taxon>
        <taxon>Streptophyta</taxon>
        <taxon>Embryophyta</taxon>
        <taxon>Tracheophyta</taxon>
        <taxon>Spermatophyta</taxon>
        <taxon>Magnoliopsida</taxon>
        <taxon>Liliopsida</taxon>
        <taxon>Poales</taxon>
        <taxon>Poaceae</taxon>
        <taxon>BOP clade</taxon>
        <taxon>Oryzoideae</taxon>
        <taxon>Oryzeae</taxon>
        <taxon>Oryzinae</taxon>
        <taxon>Oryza</taxon>
        <taxon>Oryza sativa</taxon>
    </lineage>
</organism>
<dbReference type="PaxDb" id="39947-A0A0P0Y7N4"/>
<gene>
    <name evidence="2" type="ordered locus">Os12g0183900</name>
    <name evidence="2" type="ORF">OSNPB_120183900</name>
</gene>
<dbReference type="PANTHER" id="PTHR33604:SF1">
    <property type="entry name" value="GLYCOSYLTRANSFERASE FAMILY PROTEIN 2"/>
    <property type="match status" value="1"/>
</dbReference>
<evidence type="ECO:0000313" key="3">
    <source>
        <dbReference type="Proteomes" id="UP000059680"/>
    </source>
</evidence>
<reference evidence="2 3" key="2">
    <citation type="journal article" date="2013" name="Plant Cell Physiol.">
        <title>Rice Annotation Project Database (RAP-DB): an integrative and interactive database for rice genomics.</title>
        <authorList>
            <person name="Sakai H."/>
            <person name="Lee S.S."/>
            <person name="Tanaka T."/>
            <person name="Numa H."/>
            <person name="Kim J."/>
            <person name="Kawahara Y."/>
            <person name="Wakimoto H."/>
            <person name="Yang C.C."/>
            <person name="Iwamoto M."/>
            <person name="Abe T."/>
            <person name="Yamada Y."/>
            <person name="Muto A."/>
            <person name="Inokuchi H."/>
            <person name="Ikemura T."/>
            <person name="Matsumoto T."/>
            <person name="Sasaki T."/>
            <person name="Itoh T."/>
        </authorList>
    </citation>
    <scope>NUCLEOTIDE SEQUENCE [LARGE SCALE GENOMIC DNA]</scope>
    <source>
        <strain evidence="3">cv. Nipponbare</strain>
    </source>
</reference>
<evidence type="ECO:0000313" key="2">
    <source>
        <dbReference type="EMBL" id="BAT16173.1"/>
    </source>
</evidence>